<evidence type="ECO:0000256" key="1">
    <source>
        <dbReference type="SAM" id="SignalP"/>
    </source>
</evidence>
<reference evidence="2 3" key="1">
    <citation type="submission" date="2020-08" db="EMBL/GenBank/DDBJ databases">
        <title>Genomic Encyclopedia of Type Strains, Phase IV (KMG-IV): sequencing the most valuable type-strain genomes for metagenomic binning, comparative biology and taxonomic classification.</title>
        <authorList>
            <person name="Goeker M."/>
        </authorList>
    </citation>
    <scope>NUCLEOTIDE SEQUENCE [LARGE SCALE GENOMIC DNA]</scope>
    <source>
        <strain evidence="2 3">DSM 5686</strain>
    </source>
</reference>
<keyword evidence="1" id="KW-0732">Signal</keyword>
<organism evidence="2 3">
    <name type="scientific">Methylobacterium fujisawaense</name>
    <dbReference type="NCBI Taxonomy" id="107400"/>
    <lineage>
        <taxon>Bacteria</taxon>
        <taxon>Pseudomonadati</taxon>
        <taxon>Pseudomonadota</taxon>
        <taxon>Alphaproteobacteria</taxon>
        <taxon>Hyphomicrobiales</taxon>
        <taxon>Methylobacteriaceae</taxon>
        <taxon>Methylobacterium</taxon>
    </lineage>
</organism>
<feature type="chain" id="PRO_5046225194" evidence="1">
    <location>
        <begin position="22"/>
        <end position="370"/>
    </location>
</feature>
<comment type="caution">
    <text evidence="2">The sequence shown here is derived from an EMBL/GenBank/DDBJ whole genome shotgun (WGS) entry which is preliminary data.</text>
</comment>
<gene>
    <name evidence="2" type="ORF">GGQ91_001119</name>
</gene>
<dbReference type="GeneID" id="96602859"/>
<proteinExistence type="predicted"/>
<protein>
    <submittedName>
        <fullName evidence="2">Uncharacterized protein</fullName>
    </submittedName>
</protein>
<dbReference type="RefSeq" id="WP_182591556.1">
    <property type="nucleotide sequence ID" value="NZ_JACJIM010000002.1"/>
</dbReference>
<accession>A0ABR6D6N6</accession>
<keyword evidence="3" id="KW-1185">Reference proteome</keyword>
<name>A0ABR6D6N6_9HYPH</name>
<evidence type="ECO:0000313" key="3">
    <source>
        <dbReference type="Proteomes" id="UP000565455"/>
    </source>
</evidence>
<evidence type="ECO:0000313" key="2">
    <source>
        <dbReference type="EMBL" id="MBA9061742.1"/>
    </source>
</evidence>
<dbReference type="EMBL" id="JACJIM010000002">
    <property type="protein sequence ID" value="MBA9061742.1"/>
    <property type="molecule type" value="Genomic_DNA"/>
</dbReference>
<feature type="signal peptide" evidence="1">
    <location>
        <begin position="1"/>
        <end position="21"/>
    </location>
</feature>
<dbReference type="Proteomes" id="UP000565455">
    <property type="component" value="Unassembled WGS sequence"/>
</dbReference>
<sequence>MIRRLSIALAASSLLAVPALGLDTSKSPSGVFKSLEIGAQRLNGTQSLAVDPIDNPTGINQSSSYGEAYSAFENKMEMMHLWNCYATKGGTHTHPPDSYFVSKVCGTFAMKQRVGSGPAYAFNTILGIDPGVGAHDSIGLEVDVNNHNMDYGVRGPGGESGAVGAGIYVSGNGSKALGSGLLINLAQGQFKLRRGISIYNGTVATNTYEDLTNSGGSGIYLGGTKIFGIDMGAMIARSAALHFASAHSIAWRNNANTADLNLIGKDTSDQLMLGYGKTTRIQAAADTNLLMRGPVSLAGGSSITSANDANSALKQLEIVASTVQISSPLTTAGAVTAPAYNTSTAAGVSCAAGTVSLSTLVVTNGIITHC</sequence>